<dbReference type="Proteomes" id="UP001318860">
    <property type="component" value="Unassembled WGS sequence"/>
</dbReference>
<feature type="compositionally biased region" description="Basic residues" evidence="1">
    <location>
        <begin position="88"/>
        <end position="100"/>
    </location>
</feature>
<reference evidence="3 4" key="1">
    <citation type="journal article" date="2021" name="Comput. Struct. Biotechnol. J.">
        <title>De novo genome assembly of the potent medicinal plant Rehmannia glutinosa using nanopore technology.</title>
        <authorList>
            <person name="Ma L."/>
            <person name="Dong C."/>
            <person name="Song C."/>
            <person name="Wang X."/>
            <person name="Zheng X."/>
            <person name="Niu Y."/>
            <person name="Chen S."/>
            <person name="Feng W."/>
        </authorList>
    </citation>
    <scope>NUCLEOTIDE SEQUENCE [LARGE SCALE GENOMIC DNA]</scope>
    <source>
        <strain evidence="3">DH-2019</strain>
    </source>
</reference>
<gene>
    <name evidence="3" type="ORF">DH2020_041466</name>
</gene>
<organism evidence="3 4">
    <name type="scientific">Rehmannia glutinosa</name>
    <name type="common">Chinese foxglove</name>
    <dbReference type="NCBI Taxonomy" id="99300"/>
    <lineage>
        <taxon>Eukaryota</taxon>
        <taxon>Viridiplantae</taxon>
        <taxon>Streptophyta</taxon>
        <taxon>Embryophyta</taxon>
        <taxon>Tracheophyta</taxon>
        <taxon>Spermatophyta</taxon>
        <taxon>Magnoliopsida</taxon>
        <taxon>eudicotyledons</taxon>
        <taxon>Gunneridae</taxon>
        <taxon>Pentapetalae</taxon>
        <taxon>asterids</taxon>
        <taxon>lamiids</taxon>
        <taxon>Lamiales</taxon>
        <taxon>Orobanchaceae</taxon>
        <taxon>Rehmannieae</taxon>
        <taxon>Rehmannia</taxon>
    </lineage>
</organism>
<evidence type="ECO:0000256" key="2">
    <source>
        <dbReference type="SAM" id="SignalP"/>
    </source>
</evidence>
<keyword evidence="2" id="KW-0732">Signal</keyword>
<proteinExistence type="predicted"/>
<keyword evidence="4" id="KW-1185">Reference proteome</keyword>
<evidence type="ECO:0000256" key="1">
    <source>
        <dbReference type="SAM" id="MobiDB-lite"/>
    </source>
</evidence>
<feature type="compositionally biased region" description="Basic residues" evidence="1">
    <location>
        <begin position="46"/>
        <end position="57"/>
    </location>
</feature>
<feature type="signal peptide" evidence="2">
    <location>
        <begin position="1"/>
        <end position="26"/>
    </location>
</feature>
<feature type="region of interest" description="Disordered" evidence="1">
    <location>
        <begin position="43"/>
        <end position="100"/>
    </location>
</feature>
<dbReference type="EMBL" id="JABTTQ020002301">
    <property type="protein sequence ID" value="KAK6124793.1"/>
    <property type="molecule type" value="Genomic_DNA"/>
</dbReference>
<protein>
    <submittedName>
        <fullName evidence="3">Uncharacterized protein</fullName>
    </submittedName>
</protein>
<sequence length="100" mass="11417">MGSKSLLLLGLLFGVILVISSDVVLARNQPGLTETKSDVSVDGWHGHHHHHHHCHYPHCREKADHHEEEEEKEAETETVKSTEAHVDGHHKHKCKHWPHC</sequence>
<comment type="caution">
    <text evidence="3">The sequence shown here is derived from an EMBL/GenBank/DDBJ whole genome shotgun (WGS) entry which is preliminary data.</text>
</comment>
<feature type="compositionally biased region" description="Basic and acidic residues" evidence="1">
    <location>
        <begin position="75"/>
        <end position="87"/>
    </location>
</feature>
<name>A0ABR0UQ34_REHGL</name>
<evidence type="ECO:0000313" key="3">
    <source>
        <dbReference type="EMBL" id="KAK6124793.1"/>
    </source>
</evidence>
<evidence type="ECO:0000313" key="4">
    <source>
        <dbReference type="Proteomes" id="UP001318860"/>
    </source>
</evidence>
<accession>A0ABR0UQ34</accession>
<feature type="chain" id="PRO_5046538962" evidence="2">
    <location>
        <begin position="27"/>
        <end position="100"/>
    </location>
</feature>